<protein>
    <submittedName>
        <fullName evidence="1">Uncharacterized protein</fullName>
    </submittedName>
</protein>
<accession>A0ABU6W2D1</accession>
<sequence length="74" mass="8074">MAALHSLTSLFMELLDSIDKEGVHMMGPIPALCVVDISDDGKMYRADVCGGCWQEETLLDEQSKCSLEGSLLLI</sequence>
<gene>
    <name evidence="1" type="ORF">PIB30_115318</name>
</gene>
<organism evidence="1 2">
    <name type="scientific">Stylosanthes scabra</name>
    <dbReference type="NCBI Taxonomy" id="79078"/>
    <lineage>
        <taxon>Eukaryota</taxon>
        <taxon>Viridiplantae</taxon>
        <taxon>Streptophyta</taxon>
        <taxon>Embryophyta</taxon>
        <taxon>Tracheophyta</taxon>
        <taxon>Spermatophyta</taxon>
        <taxon>Magnoliopsida</taxon>
        <taxon>eudicotyledons</taxon>
        <taxon>Gunneridae</taxon>
        <taxon>Pentapetalae</taxon>
        <taxon>rosids</taxon>
        <taxon>fabids</taxon>
        <taxon>Fabales</taxon>
        <taxon>Fabaceae</taxon>
        <taxon>Papilionoideae</taxon>
        <taxon>50 kb inversion clade</taxon>
        <taxon>dalbergioids sensu lato</taxon>
        <taxon>Dalbergieae</taxon>
        <taxon>Pterocarpus clade</taxon>
        <taxon>Stylosanthes</taxon>
    </lineage>
</organism>
<evidence type="ECO:0000313" key="2">
    <source>
        <dbReference type="Proteomes" id="UP001341840"/>
    </source>
</evidence>
<feature type="non-terminal residue" evidence="1">
    <location>
        <position position="74"/>
    </location>
</feature>
<keyword evidence="2" id="KW-1185">Reference proteome</keyword>
<comment type="caution">
    <text evidence="1">The sequence shown here is derived from an EMBL/GenBank/DDBJ whole genome shotgun (WGS) entry which is preliminary data.</text>
</comment>
<reference evidence="1 2" key="1">
    <citation type="journal article" date="2023" name="Plants (Basel)">
        <title>Bridging the Gap: Combining Genomics and Transcriptomics Approaches to Understand Stylosanthes scabra, an Orphan Legume from the Brazilian Caatinga.</title>
        <authorList>
            <person name="Ferreira-Neto J.R.C."/>
            <person name="da Silva M.D."/>
            <person name="Binneck E."/>
            <person name="de Melo N.F."/>
            <person name="da Silva R.H."/>
            <person name="de Melo A.L.T.M."/>
            <person name="Pandolfi V."/>
            <person name="Bustamante F.O."/>
            <person name="Brasileiro-Vidal A.C."/>
            <person name="Benko-Iseppon A.M."/>
        </authorList>
    </citation>
    <scope>NUCLEOTIDE SEQUENCE [LARGE SCALE GENOMIC DNA]</scope>
    <source>
        <tissue evidence="1">Leaves</tissue>
    </source>
</reference>
<name>A0ABU6W2D1_9FABA</name>
<evidence type="ECO:0000313" key="1">
    <source>
        <dbReference type="EMBL" id="MED6179245.1"/>
    </source>
</evidence>
<dbReference type="EMBL" id="JASCZI010163291">
    <property type="protein sequence ID" value="MED6179245.1"/>
    <property type="molecule type" value="Genomic_DNA"/>
</dbReference>
<proteinExistence type="predicted"/>
<dbReference type="Proteomes" id="UP001341840">
    <property type="component" value="Unassembled WGS sequence"/>
</dbReference>